<organism evidence="2 3">
    <name type="scientific">Natrarchaeobaculum sulfurireducens</name>
    <dbReference type="NCBI Taxonomy" id="2044521"/>
    <lineage>
        <taxon>Archaea</taxon>
        <taxon>Methanobacteriati</taxon>
        <taxon>Methanobacteriota</taxon>
        <taxon>Stenosarchaea group</taxon>
        <taxon>Halobacteria</taxon>
        <taxon>Halobacteriales</taxon>
        <taxon>Natrialbaceae</taxon>
        <taxon>Natrarchaeobaculum</taxon>
    </lineage>
</organism>
<proteinExistence type="predicted"/>
<dbReference type="AlphaFoldDB" id="A0A346PN82"/>
<dbReference type="GeneID" id="37641455"/>
<dbReference type="Proteomes" id="UP000258613">
    <property type="component" value="Chromosome"/>
</dbReference>
<accession>A0A346PN82</accession>
<dbReference type="EMBL" id="CP027033">
    <property type="protein sequence ID" value="AXR80977.1"/>
    <property type="molecule type" value="Genomic_DNA"/>
</dbReference>
<reference evidence="3" key="1">
    <citation type="submission" date="2018-02" db="EMBL/GenBank/DDBJ databases">
        <title>Phenotypic and genomic properties of facultatively anaerobic sulfur-reducing natronoarchaea from hypersaline soda lakes.</title>
        <authorList>
            <person name="Sorokin D.Y."/>
            <person name="Kublanov I.V."/>
            <person name="Roman P."/>
            <person name="Sinninghe Damste J.S."/>
            <person name="Golyshin P.N."/>
            <person name="Rojo D."/>
            <person name="Ciordia S."/>
            <person name="Mena M.D.C."/>
            <person name="Ferrer M."/>
            <person name="Messina E."/>
            <person name="Smedile F."/>
            <person name="La Spada G."/>
            <person name="La Cono V."/>
            <person name="Yakimov M.M."/>
        </authorList>
    </citation>
    <scope>NUCLEOTIDE SEQUENCE [LARGE SCALE GENOMIC DNA]</scope>
    <source>
        <strain evidence="3">AArc-Mg</strain>
    </source>
</reference>
<evidence type="ECO:0000313" key="2">
    <source>
        <dbReference type="EMBL" id="AXR80977.1"/>
    </source>
</evidence>
<protein>
    <submittedName>
        <fullName evidence="2">Uncharacterized protein</fullName>
    </submittedName>
</protein>
<sequence>MPATVSTAAGSQFVDAVDAAGSTVLIQEIDDTDLDRFAWTILREDDVDHALEARAVAGRDVVTDGGEPTDDHPRTPDTQTMTDDTDIQVGDVCIDLAQGRPVHVIERYDGDAREWSDENNYEIAENYGNSRLGATNSDAVFECVYCSNIKSKPSKSYAFPESRLARVETEQADGGRPVYDRIVSEVLEQLFVRAAEDDEAAVEVLERYAKDASAQLDSTIAIGAVHEARELAEVEATIGGDD</sequence>
<evidence type="ECO:0000313" key="3">
    <source>
        <dbReference type="Proteomes" id="UP000258613"/>
    </source>
</evidence>
<dbReference type="RefSeq" id="WP_321169156.1">
    <property type="nucleotide sequence ID" value="NZ_CP027033.1"/>
</dbReference>
<name>A0A346PN82_9EURY</name>
<dbReference type="KEGG" id="nag:AArcMg_0959"/>
<gene>
    <name evidence="2" type="ORF">AArcMg_0959</name>
</gene>
<feature type="region of interest" description="Disordered" evidence="1">
    <location>
        <begin position="58"/>
        <end position="85"/>
    </location>
</feature>
<keyword evidence="3" id="KW-1185">Reference proteome</keyword>
<evidence type="ECO:0000256" key="1">
    <source>
        <dbReference type="SAM" id="MobiDB-lite"/>
    </source>
</evidence>